<sequence length="211" mass="22409">MQVHVSPGHDGLRPQRRRKARGSSIMRFKARISVRRPHLMGAQDVCHDTRLRLSSRLVSTSITWTLCALNTTIRLLPSPWLAPAPGIEVTKAAGPGSRLVSIVCSHLLSNCPSGPSASLDQEQAGAMGIALVMCLSAIRAVPVVCRLGIASVEGLPNLSALQPQASSMMGMATSLCGSVQSLLCLLQPGQGLVKPPRPSTCAITVHWMSKH</sequence>
<evidence type="ECO:0000313" key="2">
    <source>
        <dbReference type="EMBL" id="KAK4123371.1"/>
    </source>
</evidence>
<evidence type="ECO:0000313" key="3">
    <source>
        <dbReference type="Proteomes" id="UP001302602"/>
    </source>
</evidence>
<protein>
    <submittedName>
        <fullName evidence="2">Uncharacterized protein</fullName>
    </submittedName>
</protein>
<reference evidence="2" key="2">
    <citation type="submission" date="2023-05" db="EMBL/GenBank/DDBJ databases">
        <authorList>
            <consortium name="Lawrence Berkeley National Laboratory"/>
            <person name="Steindorff A."/>
            <person name="Hensen N."/>
            <person name="Bonometti L."/>
            <person name="Westerberg I."/>
            <person name="Brannstrom I.O."/>
            <person name="Guillou S."/>
            <person name="Cros-Aarteil S."/>
            <person name="Calhoun S."/>
            <person name="Haridas S."/>
            <person name="Kuo A."/>
            <person name="Mondo S."/>
            <person name="Pangilinan J."/>
            <person name="Riley R."/>
            <person name="Labutti K."/>
            <person name="Andreopoulos B."/>
            <person name="Lipzen A."/>
            <person name="Chen C."/>
            <person name="Yanf M."/>
            <person name="Daum C."/>
            <person name="Ng V."/>
            <person name="Clum A."/>
            <person name="Ohm R."/>
            <person name="Martin F."/>
            <person name="Silar P."/>
            <person name="Natvig D."/>
            <person name="Lalanne C."/>
            <person name="Gautier V."/>
            <person name="Ament-Velasquez S.L."/>
            <person name="Kruys A."/>
            <person name="Hutchinson M.I."/>
            <person name="Powell A.J."/>
            <person name="Barry K."/>
            <person name="Miller A.N."/>
            <person name="Grigoriev I.V."/>
            <person name="Debuchy R."/>
            <person name="Gladieux P."/>
            <person name="Thoren M.H."/>
            <person name="Johannesson H."/>
        </authorList>
    </citation>
    <scope>NUCLEOTIDE SEQUENCE</scope>
    <source>
        <strain evidence="2">CBS 731.68</strain>
    </source>
</reference>
<dbReference type="AlphaFoldDB" id="A0AAN6U061"/>
<dbReference type="EMBL" id="MU853229">
    <property type="protein sequence ID" value="KAK4123371.1"/>
    <property type="molecule type" value="Genomic_DNA"/>
</dbReference>
<evidence type="ECO:0000256" key="1">
    <source>
        <dbReference type="SAM" id="MobiDB-lite"/>
    </source>
</evidence>
<organism evidence="2 3">
    <name type="scientific">Parathielavia appendiculata</name>
    <dbReference type="NCBI Taxonomy" id="2587402"/>
    <lineage>
        <taxon>Eukaryota</taxon>
        <taxon>Fungi</taxon>
        <taxon>Dikarya</taxon>
        <taxon>Ascomycota</taxon>
        <taxon>Pezizomycotina</taxon>
        <taxon>Sordariomycetes</taxon>
        <taxon>Sordariomycetidae</taxon>
        <taxon>Sordariales</taxon>
        <taxon>Chaetomiaceae</taxon>
        <taxon>Parathielavia</taxon>
    </lineage>
</organism>
<keyword evidence="3" id="KW-1185">Reference proteome</keyword>
<dbReference type="RefSeq" id="XP_062647142.1">
    <property type="nucleotide sequence ID" value="XM_062787477.1"/>
</dbReference>
<name>A0AAN6U061_9PEZI</name>
<gene>
    <name evidence="2" type="ORF">N657DRAFT_461055</name>
</gene>
<dbReference type="GeneID" id="87824247"/>
<proteinExistence type="predicted"/>
<dbReference type="Proteomes" id="UP001302602">
    <property type="component" value="Unassembled WGS sequence"/>
</dbReference>
<reference evidence="2" key="1">
    <citation type="journal article" date="2023" name="Mol. Phylogenet. Evol.">
        <title>Genome-scale phylogeny and comparative genomics of the fungal order Sordariales.</title>
        <authorList>
            <person name="Hensen N."/>
            <person name="Bonometti L."/>
            <person name="Westerberg I."/>
            <person name="Brannstrom I.O."/>
            <person name="Guillou S."/>
            <person name="Cros-Aarteil S."/>
            <person name="Calhoun S."/>
            <person name="Haridas S."/>
            <person name="Kuo A."/>
            <person name="Mondo S."/>
            <person name="Pangilinan J."/>
            <person name="Riley R."/>
            <person name="LaButti K."/>
            <person name="Andreopoulos B."/>
            <person name="Lipzen A."/>
            <person name="Chen C."/>
            <person name="Yan M."/>
            <person name="Daum C."/>
            <person name="Ng V."/>
            <person name="Clum A."/>
            <person name="Steindorff A."/>
            <person name="Ohm R.A."/>
            <person name="Martin F."/>
            <person name="Silar P."/>
            <person name="Natvig D.O."/>
            <person name="Lalanne C."/>
            <person name="Gautier V."/>
            <person name="Ament-Velasquez S.L."/>
            <person name="Kruys A."/>
            <person name="Hutchinson M.I."/>
            <person name="Powell A.J."/>
            <person name="Barry K."/>
            <person name="Miller A.N."/>
            <person name="Grigoriev I.V."/>
            <person name="Debuchy R."/>
            <person name="Gladieux P."/>
            <person name="Hiltunen Thoren M."/>
            <person name="Johannesson H."/>
        </authorList>
    </citation>
    <scope>NUCLEOTIDE SEQUENCE</scope>
    <source>
        <strain evidence="2">CBS 731.68</strain>
    </source>
</reference>
<feature type="region of interest" description="Disordered" evidence="1">
    <location>
        <begin position="1"/>
        <end position="21"/>
    </location>
</feature>
<accession>A0AAN6U061</accession>
<comment type="caution">
    <text evidence="2">The sequence shown here is derived from an EMBL/GenBank/DDBJ whole genome shotgun (WGS) entry which is preliminary data.</text>
</comment>